<name>A0A167S202_CALVF</name>
<evidence type="ECO:0000313" key="2">
    <source>
        <dbReference type="Proteomes" id="UP000076738"/>
    </source>
</evidence>
<gene>
    <name evidence="1" type="ORF">CALVIDRAFT_551906</name>
</gene>
<accession>A0A167S202</accession>
<dbReference type="AlphaFoldDB" id="A0A167S202"/>
<keyword evidence="2" id="KW-1185">Reference proteome</keyword>
<evidence type="ECO:0008006" key="3">
    <source>
        <dbReference type="Google" id="ProtNLM"/>
    </source>
</evidence>
<reference evidence="1 2" key="1">
    <citation type="journal article" date="2016" name="Mol. Biol. Evol.">
        <title>Comparative Genomics of Early-Diverging Mushroom-Forming Fungi Provides Insights into the Origins of Lignocellulose Decay Capabilities.</title>
        <authorList>
            <person name="Nagy L.G."/>
            <person name="Riley R."/>
            <person name="Tritt A."/>
            <person name="Adam C."/>
            <person name="Daum C."/>
            <person name="Floudas D."/>
            <person name="Sun H."/>
            <person name="Yadav J.S."/>
            <person name="Pangilinan J."/>
            <person name="Larsson K.H."/>
            <person name="Matsuura K."/>
            <person name="Barry K."/>
            <person name="Labutti K."/>
            <person name="Kuo R."/>
            <person name="Ohm R.A."/>
            <person name="Bhattacharya S.S."/>
            <person name="Shirouzu T."/>
            <person name="Yoshinaga Y."/>
            <person name="Martin F.M."/>
            <person name="Grigoriev I.V."/>
            <person name="Hibbett D.S."/>
        </authorList>
    </citation>
    <scope>NUCLEOTIDE SEQUENCE [LARGE SCALE GENOMIC DNA]</scope>
    <source>
        <strain evidence="1 2">TUFC12733</strain>
    </source>
</reference>
<evidence type="ECO:0000313" key="1">
    <source>
        <dbReference type="EMBL" id="KZP01506.1"/>
    </source>
</evidence>
<organism evidence="1 2">
    <name type="scientific">Calocera viscosa (strain TUFC12733)</name>
    <dbReference type="NCBI Taxonomy" id="1330018"/>
    <lineage>
        <taxon>Eukaryota</taxon>
        <taxon>Fungi</taxon>
        <taxon>Dikarya</taxon>
        <taxon>Basidiomycota</taxon>
        <taxon>Agaricomycotina</taxon>
        <taxon>Dacrymycetes</taxon>
        <taxon>Dacrymycetales</taxon>
        <taxon>Dacrymycetaceae</taxon>
        <taxon>Calocera</taxon>
    </lineage>
</organism>
<dbReference type="OrthoDB" id="10545636at2759"/>
<dbReference type="Proteomes" id="UP000076738">
    <property type="component" value="Unassembled WGS sequence"/>
</dbReference>
<proteinExistence type="predicted"/>
<protein>
    <recommendedName>
        <fullName evidence="3">F-box domain-containing protein</fullName>
    </recommendedName>
</protein>
<sequence>MARSRSINWVTELPTELWLHMFELWLHCDLPFANILCTCRSLYVAGRPYLYCGVEFFWDEDGTLVQYKTPRCLPADDFVLSTAGNARILRDVTIHGYRQELANSSVGLSVGLKWLQALTLCETWVTQEVLTMVTALENVSSLHLHYCHINMEAGLSQIRRMNHSNLQELEIFALQFEAWGVSSRFAQKWASEELYSLMNALIGPLFRRLDFAPPQLKLSMSSTAAAYERLWDLTHAFSIVPNTLTHLRLRLRSADIHLVSMKAISELLDWQEELYDDVKFANRERLVQMTQTLLCTLPRLELMEFCLPSCTDELLALQHHVFVKDLLDILPSGYNLGTLEEWRGQDVWPPGQPKTLTIQVPGRSSHGGIWINDIRAEPAESLKELRELLYVDRRYGHRLRQRRAKGEWWPNAVA</sequence>
<dbReference type="EMBL" id="KV417266">
    <property type="protein sequence ID" value="KZP01506.1"/>
    <property type="molecule type" value="Genomic_DNA"/>
</dbReference>
<dbReference type="SUPFAM" id="SSF52047">
    <property type="entry name" value="RNI-like"/>
    <property type="match status" value="1"/>
</dbReference>